<keyword evidence="2" id="KW-1185">Reference proteome</keyword>
<protein>
    <submittedName>
        <fullName evidence="1">Uncharacterized protein</fullName>
    </submittedName>
</protein>
<comment type="caution">
    <text evidence="1">The sequence shown here is derived from an EMBL/GenBank/DDBJ whole genome shotgun (WGS) entry which is preliminary data.</text>
</comment>
<dbReference type="EMBL" id="JAWDGP010005834">
    <property type="protein sequence ID" value="KAK3751206.1"/>
    <property type="molecule type" value="Genomic_DNA"/>
</dbReference>
<evidence type="ECO:0000313" key="2">
    <source>
        <dbReference type="Proteomes" id="UP001283361"/>
    </source>
</evidence>
<proteinExistence type="predicted"/>
<sequence length="77" mass="9072">MPGRALENRLRLQSDLSYVKVSTRWKEPKGFRGSRLCPLGFCPGSHHKFATLFIYGREDIGWRYEDEMPMKRNLQIV</sequence>
<evidence type="ECO:0000313" key="1">
    <source>
        <dbReference type="EMBL" id="KAK3751206.1"/>
    </source>
</evidence>
<dbReference type="AlphaFoldDB" id="A0AAE0YN86"/>
<gene>
    <name evidence="1" type="ORF">RRG08_023963</name>
</gene>
<dbReference type="Proteomes" id="UP001283361">
    <property type="component" value="Unassembled WGS sequence"/>
</dbReference>
<reference evidence="1" key="1">
    <citation type="journal article" date="2023" name="G3 (Bethesda)">
        <title>A reference genome for the long-term kleptoplast-retaining sea slug Elysia crispata morphotype clarki.</title>
        <authorList>
            <person name="Eastman K.E."/>
            <person name="Pendleton A.L."/>
            <person name="Shaikh M.A."/>
            <person name="Suttiyut T."/>
            <person name="Ogas R."/>
            <person name="Tomko P."/>
            <person name="Gavelis G."/>
            <person name="Widhalm J.R."/>
            <person name="Wisecaver J.H."/>
        </authorList>
    </citation>
    <scope>NUCLEOTIDE SEQUENCE</scope>
    <source>
        <strain evidence="1">ECLA1</strain>
    </source>
</reference>
<accession>A0AAE0YN86</accession>
<name>A0AAE0YN86_9GAST</name>
<organism evidence="1 2">
    <name type="scientific">Elysia crispata</name>
    <name type="common">lettuce slug</name>
    <dbReference type="NCBI Taxonomy" id="231223"/>
    <lineage>
        <taxon>Eukaryota</taxon>
        <taxon>Metazoa</taxon>
        <taxon>Spiralia</taxon>
        <taxon>Lophotrochozoa</taxon>
        <taxon>Mollusca</taxon>
        <taxon>Gastropoda</taxon>
        <taxon>Heterobranchia</taxon>
        <taxon>Euthyneura</taxon>
        <taxon>Panpulmonata</taxon>
        <taxon>Sacoglossa</taxon>
        <taxon>Placobranchoidea</taxon>
        <taxon>Plakobranchidae</taxon>
        <taxon>Elysia</taxon>
    </lineage>
</organism>